<keyword evidence="4" id="KW-0547">Nucleotide-binding</keyword>
<dbReference type="Pfam" id="PF18967">
    <property type="entry name" value="PycTM"/>
    <property type="match status" value="1"/>
</dbReference>
<name>A0A561TRZ3_9ACTN</name>
<protein>
    <recommendedName>
        <fullName evidence="9">Pycsar effector protein domain-containing protein</fullName>
    </recommendedName>
</protein>
<dbReference type="Proteomes" id="UP000316603">
    <property type="component" value="Unassembled WGS sequence"/>
</dbReference>
<feature type="transmembrane region" description="Helical" evidence="8">
    <location>
        <begin position="125"/>
        <end position="144"/>
    </location>
</feature>
<gene>
    <name evidence="10" type="ORF">FHX78_116926</name>
</gene>
<keyword evidence="3 8" id="KW-0812">Transmembrane</keyword>
<organism evidence="10 11">
    <name type="scientific">Streptomyces capillispiralis</name>
    <dbReference type="NCBI Taxonomy" id="68182"/>
    <lineage>
        <taxon>Bacteria</taxon>
        <taxon>Bacillati</taxon>
        <taxon>Actinomycetota</taxon>
        <taxon>Actinomycetes</taxon>
        <taxon>Kitasatosporales</taxon>
        <taxon>Streptomycetaceae</taxon>
        <taxon>Streptomyces</taxon>
    </lineage>
</organism>
<evidence type="ECO:0000256" key="5">
    <source>
        <dbReference type="ARBA" id="ARBA00022989"/>
    </source>
</evidence>
<evidence type="ECO:0000256" key="1">
    <source>
        <dbReference type="ARBA" id="ARBA00004236"/>
    </source>
</evidence>
<dbReference type="RefSeq" id="WP_145871402.1">
    <property type="nucleotide sequence ID" value="NZ_BNCE01000022.1"/>
</dbReference>
<evidence type="ECO:0000256" key="8">
    <source>
        <dbReference type="SAM" id="Phobius"/>
    </source>
</evidence>
<dbReference type="GO" id="GO:0000166">
    <property type="term" value="F:nucleotide binding"/>
    <property type="evidence" value="ECO:0007669"/>
    <property type="project" value="UniProtKB-KW"/>
</dbReference>
<reference evidence="10 11" key="1">
    <citation type="submission" date="2019-06" db="EMBL/GenBank/DDBJ databases">
        <title>Sequencing the genomes of 1000 actinobacteria strains.</title>
        <authorList>
            <person name="Klenk H.-P."/>
        </authorList>
    </citation>
    <scope>NUCLEOTIDE SEQUENCE [LARGE SCALE GENOMIC DNA]</scope>
    <source>
        <strain evidence="10 11">DSM 41695</strain>
    </source>
</reference>
<accession>A0A561TRZ3</accession>
<keyword evidence="7 8" id="KW-0472">Membrane</keyword>
<dbReference type="GO" id="GO:0005886">
    <property type="term" value="C:plasma membrane"/>
    <property type="evidence" value="ECO:0007669"/>
    <property type="project" value="UniProtKB-SubCell"/>
</dbReference>
<dbReference type="EMBL" id="VIWV01000001">
    <property type="protein sequence ID" value="TWF89878.1"/>
    <property type="molecule type" value="Genomic_DNA"/>
</dbReference>
<evidence type="ECO:0000313" key="11">
    <source>
        <dbReference type="Proteomes" id="UP000316603"/>
    </source>
</evidence>
<evidence type="ECO:0000256" key="4">
    <source>
        <dbReference type="ARBA" id="ARBA00022741"/>
    </source>
</evidence>
<dbReference type="InterPro" id="IPR043760">
    <property type="entry name" value="PycTM_dom"/>
</dbReference>
<evidence type="ECO:0000256" key="6">
    <source>
        <dbReference type="ARBA" id="ARBA00023118"/>
    </source>
</evidence>
<dbReference type="OrthoDB" id="4243716at2"/>
<evidence type="ECO:0000256" key="7">
    <source>
        <dbReference type="ARBA" id="ARBA00023136"/>
    </source>
</evidence>
<feature type="domain" description="Pycsar effector protein" evidence="9">
    <location>
        <begin position="8"/>
        <end position="144"/>
    </location>
</feature>
<keyword evidence="11" id="KW-1185">Reference proteome</keyword>
<comment type="subcellular location">
    <subcellularLocation>
        <location evidence="1">Cell membrane</location>
    </subcellularLocation>
</comment>
<comment type="caution">
    <text evidence="10">The sequence shown here is derived from an EMBL/GenBank/DDBJ whole genome shotgun (WGS) entry which is preliminary data.</text>
</comment>
<proteinExistence type="predicted"/>
<dbReference type="AlphaFoldDB" id="A0A561TRZ3"/>
<evidence type="ECO:0000313" key="10">
    <source>
        <dbReference type="EMBL" id="TWF89878.1"/>
    </source>
</evidence>
<evidence type="ECO:0000256" key="2">
    <source>
        <dbReference type="ARBA" id="ARBA00022475"/>
    </source>
</evidence>
<sequence length="146" mass="15101">MSQADANLVAAIDQTLSELGRTDSKAGVLLTLDGLLVAALGLLGSVTGVTLALVAVSAVALVVSVVLALLAIRPRLGSPGVQDRAGFAYWATATQDEIQAGMQEDRRLARVQVLSRVVLWKMTRLRLAGDASLVAVAALAAALITR</sequence>
<keyword evidence="2" id="KW-1003">Cell membrane</keyword>
<keyword evidence="6" id="KW-0051">Antiviral defense</keyword>
<keyword evidence="5 8" id="KW-1133">Transmembrane helix</keyword>
<feature type="transmembrane region" description="Helical" evidence="8">
    <location>
        <begin position="49"/>
        <end position="72"/>
    </location>
</feature>
<evidence type="ECO:0000256" key="3">
    <source>
        <dbReference type="ARBA" id="ARBA00022692"/>
    </source>
</evidence>
<evidence type="ECO:0000259" key="9">
    <source>
        <dbReference type="Pfam" id="PF18967"/>
    </source>
</evidence>
<dbReference type="GO" id="GO:0051607">
    <property type="term" value="P:defense response to virus"/>
    <property type="evidence" value="ECO:0007669"/>
    <property type="project" value="UniProtKB-KW"/>
</dbReference>